<dbReference type="PROSITE" id="PS00136">
    <property type="entry name" value="SUBTILASE_ASP"/>
    <property type="match status" value="1"/>
</dbReference>
<keyword evidence="4 5" id="KW-0720">Serine protease</keyword>
<accession>A0ABQ2UKN8</accession>
<evidence type="ECO:0000259" key="9">
    <source>
        <dbReference type="Pfam" id="PF00082"/>
    </source>
</evidence>
<dbReference type="PROSITE" id="PS51892">
    <property type="entry name" value="SUBTILASE"/>
    <property type="match status" value="1"/>
</dbReference>
<evidence type="ECO:0000256" key="2">
    <source>
        <dbReference type="ARBA" id="ARBA00022670"/>
    </source>
</evidence>
<dbReference type="PROSITE" id="PS00137">
    <property type="entry name" value="SUBTILASE_HIS"/>
    <property type="match status" value="1"/>
</dbReference>
<organism evidence="10 11">
    <name type="scientific">Lentzea flava</name>
    <dbReference type="NCBI Taxonomy" id="103732"/>
    <lineage>
        <taxon>Bacteria</taxon>
        <taxon>Bacillati</taxon>
        <taxon>Actinomycetota</taxon>
        <taxon>Actinomycetes</taxon>
        <taxon>Pseudonocardiales</taxon>
        <taxon>Pseudonocardiaceae</taxon>
        <taxon>Lentzea</taxon>
    </lineage>
</organism>
<evidence type="ECO:0000256" key="3">
    <source>
        <dbReference type="ARBA" id="ARBA00022801"/>
    </source>
</evidence>
<feature type="active site" description="Charge relay system" evidence="5">
    <location>
        <position position="206"/>
    </location>
</feature>
<keyword evidence="3 5" id="KW-0378">Hydrolase</keyword>
<dbReference type="SUPFAM" id="SSF52743">
    <property type="entry name" value="Subtilisin-like"/>
    <property type="match status" value="1"/>
</dbReference>
<sequence length="1248" mass="130886">MIRHVLALAIAAATLGAPPASAAPPSPPAQTSEASHRITLITGDVVDYTERSDGRKVAQIHAAPRDGEQPIFHTMTTADGLHVYPSDAMGAITSGTVERTLFNVTKLVHTGQSDDHTTTVPVLLTGGFSANAHTRIRSINTSGIRVEKTKAREFWRSLDMSAKSGVRVKYDRPIHITLDQTTRQIGAPAAWSAGFDGKDVTVAVVDTGIDANHPDVAGKITAAENFSSEPDVVDRHGHGTHVASTIAGTGQGSAGKYQGVAPAAKLVIAKVFNGAGEADTSQVLAGIEWAARSGAKIVNLSLGGEVTDGTDELSALVDRLSAETGVLFVVAAGNNGPAGRSVTSPGAAASALTVGAVDRQNKLAPFSSTGPRIGDALAKPEINAPGVGVVAARAAGTGMGAPVSDTYTAASGTSMATPHVAGAAALLAQQHPDWTAQTLKNALVTSAVDVGMPWYEQGAGRLDVARAIKQTATATASASFGRYDRGARGVLTRELQYVNDSAAPLTLDLAPDIKGWDGKSTTGFKLNTTKLTIPANSKASAVLTLDPEVGPAGVYGGVVTATATGVSLRTPVSVYEAPQTFPVSVHVRDAAGRPPAPALGQLIDDSNGGDDVNDPFDEIVSYYFEVVNGEGVANVPSGRYSAISWATENTAGVRRWSALAAPELTVTGASEVSLDGQKTVPIEVVPPGPAELRDRTVTMRRVLPADGEKQPLIIETAAVLGTAPWEIRATPAVAAKKGAISLQDNVTLQTSTVTATAGGRTLVTDGDVGVLSAKWAGDRDLTIGGDTALVKIKPDTPANMVKAANTAATTAAQAGKKAIVSYVDSPGALALTGLSSAALPSLSVSNADGEFLAKQTALKLSIKPGPEAVFNLSYLDANGIPADHRRTVDPAKLIKRQTSYHTDKPGLSVQKTWYPFPTGLWQSMILRGTTFTPPAAWTEYIGPGDDRIVWKRHVTLSGLDAKGQRAAMTMFQENVFREGAAPATERWFAGPMHSTAVELQSDHPARYPAAGGAWRQLCSNCRAGDTFVPALQWTDGTPGHYTNPYQNSKFFTTTKVRLFRGDTEIPATQEPLAFYPTFQMVAEKASYRLETVETQAPGAVAGAINPVLFTLAPRTETTWTFQSFRSQNPPPLGYSCHGGQATCQFQPLIRLRHDLPLDLMNSAPAGKPFVYHVRASSTGAPVTLVKVQWSADEGKTWRQAAIEPSGDRWQVTVDNPGGDVWLRTEARDGAGNTVTQTMQKAFRTHSGG</sequence>
<gene>
    <name evidence="10" type="ORF">GCM10010178_38050</name>
</gene>
<reference evidence="11" key="1">
    <citation type="journal article" date="2019" name="Int. J. Syst. Evol. Microbiol.">
        <title>The Global Catalogue of Microorganisms (GCM) 10K type strain sequencing project: providing services to taxonomists for standard genome sequencing and annotation.</title>
        <authorList>
            <consortium name="The Broad Institute Genomics Platform"/>
            <consortium name="The Broad Institute Genome Sequencing Center for Infectious Disease"/>
            <person name="Wu L."/>
            <person name="Ma J."/>
        </authorList>
    </citation>
    <scope>NUCLEOTIDE SEQUENCE [LARGE SCALE GENOMIC DNA]</scope>
    <source>
        <strain evidence="11">JCM 3296</strain>
    </source>
</reference>
<dbReference type="InterPro" id="IPR051048">
    <property type="entry name" value="Peptidase_S8/S53_subtilisin"/>
</dbReference>
<feature type="signal peptide" evidence="8">
    <location>
        <begin position="1"/>
        <end position="22"/>
    </location>
</feature>
<evidence type="ECO:0000256" key="1">
    <source>
        <dbReference type="ARBA" id="ARBA00011073"/>
    </source>
</evidence>
<dbReference type="InterPro" id="IPR000209">
    <property type="entry name" value="Peptidase_S8/S53_dom"/>
</dbReference>
<comment type="caution">
    <text evidence="10">The sequence shown here is derived from an EMBL/GenBank/DDBJ whole genome shotgun (WGS) entry which is preliminary data.</text>
</comment>
<evidence type="ECO:0000256" key="6">
    <source>
        <dbReference type="RuleBase" id="RU003355"/>
    </source>
</evidence>
<dbReference type="PANTHER" id="PTHR43399:SF4">
    <property type="entry name" value="CELL WALL-ASSOCIATED PROTEASE"/>
    <property type="match status" value="1"/>
</dbReference>
<dbReference type="InterPro" id="IPR022398">
    <property type="entry name" value="Peptidase_S8_His-AS"/>
</dbReference>
<keyword evidence="2 5" id="KW-0645">Protease</keyword>
<dbReference type="PRINTS" id="PR00723">
    <property type="entry name" value="SUBTILISIN"/>
</dbReference>
<protein>
    <submittedName>
        <fullName evidence="10">Peptidase</fullName>
    </submittedName>
</protein>
<keyword evidence="8" id="KW-0732">Signal</keyword>
<evidence type="ECO:0000256" key="4">
    <source>
        <dbReference type="ARBA" id="ARBA00022825"/>
    </source>
</evidence>
<dbReference type="InterPro" id="IPR023828">
    <property type="entry name" value="Peptidase_S8_Ser-AS"/>
</dbReference>
<evidence type="ECO:0000256" key="5">
    <source>
        <dbReference type="PROSITE-ProRule" id="PRU01240"/>
    </source>
</evidence>
<dbReference type="Pfam" id="PF00082">
    <property type="entry name" value="Peptidase_S8"/>
    <property type="match status" value="1"/>
</dbReference>
<evidence type="ECO:0000256" key="8">
    <source>
        <dbReference type="SAM" id="SignalP"/>
    </source>
</evidence>
<feature type="domain" description="Peptidase S8/S53" evidence="9">
    <location>
        <begin position="197"/>
        <end position="460"/>
    </location>
</feature>
<proteinExistence type="inferred from homology"/>
<feature type="active site" description="Charge relay system" evidence="5">
    <location>
        <position position="238"/>
    </location>
</feature>
<feature type="chain" id="PRO_5045356697" evidence="8">
    <location>
        <begin position="23"/>
        <end position="1248"/>
    </location>
</feature>
<comment type="similarity">
    <text evidence="1 5 6">Belongs to the peptidase S8 family.</text>
</comment>
<dbReference type="InterPro" id="IPR036852">
    <property type="entry name" value="Peptidase_S8/S53_dom_sf"/>
</dbReference>
<dbReference type="PROSITE" id="PS00138">
    <property type="entry name" value="SUBTILASE_SER"/>
    <property type="match status" value="1"/>
</dbReference>
<name>A0ABQ2UKN8_9PSEU</name>
<dbReference type="EMBL" id="BMRE01000014">
    <property type="protein sequence ID" value="GGU41758.1"/>
    <property type="molecule type" value="Genomic_DNA"/>
</dbReference>
<evidence type="ECO:0000313" key="10">
    <source>
        <dbReference type="EMBL" id="GGU41758.1"/>
    </source>
</evidence>
<dbReference type="InterPro" id="IPR023827">
    <property type="entry name" value="Peptidase_S8_Asp-AS"/>
</dbReference>
<dbReference type="PANTHER" id="PTHR43399">
    <property type="entry name" value="SUBTILISIN-RELATED"/>
    <property type="match status" value="1"/>
</dbReference>
<dbReference type="Gene3D" id="2.60.40.650">
    <property type="match status" value="1"/>
</dbReference>
<evidence type="ECO:0000256" key="7">
    <source>
        <dbReference type="SAM" id="MobiDB-lite"/>
    </source>
</evidence>
<dbReference type="Gene3D" id="3.40.50.200">
    <property type="entry name" value="Peptidase S8/S53 domain"/>
    <property type="match status" value="1"/>
</dbReference>
<feature type="active site" description="Charge relay system" evidence="5">
    <location>
        <position position="414"/>
    </location>
</feature>
<dbReference type="RefSeq" id="WP_189255025.1">
    <property type="nucleotide sequence ID" value="NZ_BMRE01000014.1"/>
</dbReference>
<dbReference type="Proteomes" id="UP000649573">
    <property type="component" value="Unassembled WGS sequence"/>
</dbReference>
<feature type="region of interest" description="Disordered" evidence="7">
    <location>
        <begin position="17"/>
        <end position="36"/>
    </location>
</feature>
<evidence type="ECO:0000313" key="11">
    <source>
        <dbReference type="Proteomes" id="UP000649573"/>
    </source>
</evidence>
<keyword evidence="11" id="KW-1185">Reference proteome</keyword>
<dbReference type="InterPro" id="IPR015500">
    <property type="entry name" value="Peptidase_S8_subtilisin-rel"/>
</dbReference>